<dbReference type="EMBL" id="UINC01005981">
    <property type="protein sequence ID" value="SVA24750.1"/>
    <property type="molecule type" value="Genomic_DNA"/>
</dbReference>
<evidence type="ECO:0000313" key="1">
    <source>
        <dbReference type="EMBL" id="SVA24750.1"/>
    </source>
</evidence>
<protein>
    <submittedName>
        <fullName evidence="1">Uncharacterized protein</fullName>
    </submittedName>
</protein>
<proteinExistence type="predicted"/>
<sequence length="79" mass="9242">VNDQSRASNCINYLGKILELLSKNVFELIELSGNPNFRNHHTTYDSIYDTHLRIYCRINANRFITLSELQILKLSNKDK</sequence>
<name>A0A381U957_9ZZZZ</name>
<reference evidence="1" key="1">
    <citation type="submission" date="2018-05" db="EMBL/GenBank/DDBJ databases">
        <authorList>
            <person name="Lanie J.A."/>
            <person name="Ng W.-L."/>
            <person name="Kazmierczak K.M."/>
            <person name="Andrzejewski T.M."/>
            <person name="Davidsen T.M."/>
            <person name="Wayne K.J."/>
            <person name="Tettelin H."/>
            <person name="Glass J.I."/>
            <person name="Rusch D."/>
            <person name="Podicherti R."/>
            <person name="Tsui H.-C.T."/>
            <person name="Winkler M.E."/>
        </authorList>
    </citation>
    <scope>NUCLEOTIDE SEQUENCE</scope>
</reference>
<feature type="non-terminal residue" evidence="1">
    <location>
        <position position="1"/>
    </location>
</feature>
<organism evidence="1">
    <name type="scientific">marine metagenome</name>
    <dbReference type="NCBI Taxonomy" id="408172"/>
    <lineage>
        <taxon>unclassified sequences</taxon>
        <taxon>metagenomes</taxon>
        <taxon>ecological metagenomes</taxon>
    </lineage>
</organism>
<dbReference type="AlphaFoldDB" id="A0A381U957"/>
<gene>
    <name evidence="1" type="ORF">METZ01_LOCUS77604</name>
</gene>
<accession>A0A381U957</accession>